<dbReference type="SMART" id="SM00671">
    <property type="entry name" value="SEL1"/>
    <property type="match status" value="13"/>
</dbReference>
<dbReference type="Pfam" id="PF08238">
    <property type="entry name" value="Sel1"/>
    <property type="match status" value="14"/>
</dbReference>
<proteinExistence type="inferred from homology"/>
<dbReference type="SUPFAM" id="SSF81901">
    <property type="entry name" value="HCP-like"/>
    <property type="match status" value="3"/>
</dbReference>
<protein>
    <submittedName>
        <fullName evidence="2">Uncharacterized protein</fullName>
    </submittedName>
</protein>
<gene>
    <name evidence="2" type="ORF">RclHR1_04290013</name>
</gene>
<evidence type="ECO:0000313" key="2">
    <source>
        <dbReference type="EMBL" id="GBC01677.1"/>
    </source>
</evidence>
<organism evidence="2 3">
    <name type="scientific">Rhizophagus clarus</name>
    <dbReference type="NCBI Taxonomy" id="94130"/>
    <lineage>
        <taxon>Eukaryota</taxon>
        <taxon>Fungi</taxon>
        <taxon>Fungi incertae sedis</taxon>
        <taxon>Mucoromycota</taxon>
        <taxon>Glomeromycotina</taxon>
        <taxon>Glomeromycetes</taxon>
        <taxon>Glomerales</taxon>
        <taxon>Glomeraceae</taxon>
        <taxon>Rhizophagus</taxon>
    </lineage>
</organism>
<comment type="caution">
    <text evidence="2">The sequence shown here is derived from an EMBL/GenBank/DDBJ whole genome shotgun (WGS) entry which is preliminary data.</text>
</comment>
<dbReference type="Proteomes" id="UP000247702">
    <property type="component" value="Unassembled WGS sequence"/>
</dbReference>
<dbReference type="InterPro" id="IPR006597">
    <property type="entry name" value="Sel1-like"/>
</dbReference>
<reference evidence="2 3" key="1">
    <citation type="submission" date="2017-11" db="EMBL/GenBank/DDBJ databases">
        <title>The genome of Rhizophagus clarus HR1 reveals common genetic basis of auxotrophy among arbuscular mycorrhizal fungi.</title>
        <authorList>
            <person name="Kobayashi Y."/>
        </authorList>
    </citation>
    <scope>NUCLEOTIDE SEQUENCE [LARGE SCALE GENOMIC DNA]</scope>
    <source>
        <strain evidence="2 3">HR1</strain>
    </source>
</reference>
<accession>A0A2Z6SAC8</accession>
<dbReference type="AlphaFoldDB" id="A0A2Z6SAC8"/>
<dbReference type="PANTHER" id="PTHR11102">
    <property type="entry name" value="SEL-1-LIKE PROTEIN"/>
    <property type="match status" value="1"/>
</dbReference>
<dbReference type="EMBL" id="BEXD01003657">
    <property type="protein sequence ID" value="GBC01677.1"/>
    <property type="molecule type" value="Genomic_DNA"/>
</dbReference>
<name>A0A2Z6SAC8_9GLOM</name>
<evidence type="ECO:0000256" key="1">
    <source>
        <dbReference type="ARBA" id="ARBA00038101"/>
    </source>
</evidence>
<evidence type="ECO:0000313" key="3">
    <source>
        <dbReference type="Proteomes" id="UP000247702"/>
    </source>
</evidence>
<comment type="similarity">
    <text evidence="1">Belongs to the sel-1 family.</text>
</comment>
<dbReference type="Gene3D" id="1.25.40.10">
    <property type="entry name" value="Tetratricopeptide repeat domain"/>
    <property type="match status" value="3"/>
</dbReference>
<dbReference type="STRING" id="94130.A0A2Z6SAC8"/>
<keyword evidence="3" id="KW-1185">Reference proteome</keyword>
<sequence>MERIKSFFYRNKITSEKILKSMEDHEENVNWFSSLIGFFYDHGIGVSKIDKNKSLEYYLLAINIKNDKKLISVYQILNIIIAKHLLSFHYYKDIILNKKNLISKKVESLENIHVTSQIQYENFNGLEINLYKDEIITIENYFESLDKSLNDDEIGKDKNEFKAFEFYLKSSEKGNSESQNNLGYCYQYGIGIEKDEKKAFECYLKAANEGNIHAQYNLGICHQNGIGVSKDDEKAFEWYFKSAEGELSIAQSVLGNCYQNGTGTKKDKNKAFEYYLNAAKRENSNTYIKLGDCYRNRNSIRRNDYKAYECYLRAVNRGNSDAANNLGDLYKSGFGRSLNEAFNWYQKAAKNGNRIAQYNLGNCYRFGNGVYMDLSKAFEFYKISANNGYVNAQFALGYCYSNGIGTVPNTERAYELYKMAAEKGHNDAQYNLLLYPLRKGDDKAEKKLFETVKTAAEKECLESQYLLGYYYSHGIGTEINKEKALELYKMAAKRNHSMAQNNLGDLYKNDKFFKKAFYWYDKAAEDNDNMIAQYNIGQCYELGIGIDKNYFKAFCYYENSYKLDYLESYFQLGYFYINGLGTKINRKKGFQLYNKAAGKNKNFNILSYYKKEKEINNVLDKVIYEYYKAAGDDNKDALCKLGEIYELGKGVCKNKIRAFAFYKKAAEKGSINAKHKLKTSY</sequence>
<dbReference type="PANTHER" id="PTHR11102:SF160">
    <property type="entry name" value="ERAD-ASSOCIATED E3 UBIQUITIN-PROTEIN LIGASE COMPONENT HRD3"/>
    <property type="match status" value="1"/>
</dbReference>
<dbReference type="InterPro" id="IPR050767">
    <property type="entry name" value="Sel1_AlgK"/>
</dbReference>
<dbReference type="InterPro" id="IPR011990">
    <property type="entry name" value="TPR-like_helical_dom_sf"/>
</dbReference>